<proteinExistence type="predicted"/>
<name>A0A3R7WUY8_9STRA</name>
<dbReference type="AlphaFoldDB" id="A0A3R7WUY8"/>
<evidence type="ECO:0000313" key="1">
    <source>
        <dbReference type="EMBL" id="RQM18643.1"/>
    </source>
</evidence>
<accession>A0A3R7WUY8</accession>
<sequence length="145" mass="16535">MPVHAQSLSGAGATRLLLKHMRRSGVLCKMSASTPPRRFGMNTWPVLRVARRPRMFSDQLARQIKSQRMLLLSVLPSQKSARQTASCLRNTVRTLDETQADMKVRASELHAVKDSNKCIPQEGDDAEVNERDEFMNDVYRRRVQL</sequence>
<gene>
    <name evidence="1" type="ORF">DD237_001523</name>
</gene>
<protein>
    <submittedName>
        <fullName evidence="1">Uncharacterized protein</fullName>
    </submittedName>
</protein>
<evidence type="ECO:0000313" key="2">
    <source>
        <dbReference type="Proteomes" id="UP000286097"/>
    </source>
</evidence>
<dbReference type="Proteomes" id="UP000286097">
    <property type="component" value="Unassembled WGS sequence"/>
</dbReference>
<organism evidence="1 2">
    <name type="scientific">Peronospora effusa</name>
    <dbReference type="NCBI Taxonomy" id="542832"/>
    <lineage>
        <taxon>Eukaryota</taxon>
        <taxon>Sar</taxon>
        <taxon>Stramenopiles</taxon>
        <taxon>Oomycota</taxon>
        <taxon>Peronosporomycetes</taxon>
        <taxon>Peronosporales</taxon>
        <taxon>Peronosporaceae</taxon>
        <taxon>Peronospora</taxon>
    </lineage>
</organism>
<reference evidence="1 2" key="1">
    <citation type="submission" date="2018-06" db="EMBL/GenBank/DDBJ databases">
        <title>Comparative genomics of downy mildews reveals potential adaptations to biotrophy.</title>
        <authorList>
            <person name="Fletcher K."/>
            <person name="Klosterman S.J."/>
            <person name="Derevnina L."/>
            <person name="Martin F."/>
            <person name="Koike S."/>
            <person name="Reyes Chin-Wo S."/>
            <person name="Mou B."/>
            <person name="Michelmore R."/>
        </authorList>
    </citation>
    <scope>NUCLEOTIDE SEQUENCE [LARGE SCALE GENOMIC DNA]</scope>
    <source>
        <strain evidence="1 2">R13</strain>
    </source>
</reference>
<comment type="caution">
    <text evidence="1">The sequence shown here is derived from an EMBL/GenBank/DDBJ whole genome shotgun (WGS) entry which is preliminary data.</text>
</comment>
<dbReference type="EMBL" id="QKXF01000032">
    <property type="protein sequence ID" value="RQM18643.1"/>
    <property type="molecule type" value="Genomic_DNA"/>
</dbReference>
<dbReference type="VEuPathDB" id="FungiDB:DD237_001523"/>